<dbReference type="SUPFAM" id="SSF103473">
    <property type="entry name" value="MFS general substrate transporter"/>
    <property type="match status" value="1"/>
</dbReference>
<keyword evidence="3" id="KW-1185">Reference proteome</keyword>
<feature type="transmembrane region" description="Helical" evidence="1">
    <location>
        <begin position="6"/>
        <end position="27"/>
    </location>
</feature>
<feature type="transmembrane region" description="Helical" evidence="1">
    <location>
        <begin position="47"/>
        <end position="66"/>
    </location>
</feature>
<evidence type="ECO:0000313" key="3">
    <source>
        <dbReference type="Proteomes" id="UP001595699"/>
    </source>
</evidence>
<keyword evidence="1" id="KW-0472">Membrane</keyword>
<feature type="transmembrane region" description="Helical" evidence="1">
    <location>
        <begin position="120"/>
        <end position="141"/>
    </location>
</feature>
<organism evidence="2 3">
    <name type="scientific">Tenggerimyces flavus</name>
    <dbReference type="NCBI Taxonomy" id="1708749"/>
    <lineage>
        <taxon>Bacteria</taxon>
        <taxon>Bacillati</taxon>
        <taxon>Actinomycetota</taxon>
        <taxon>Actinomycetes</taxon>
        <taxon>Propionibacteriales</taxon>
        <taxon>Nocardioidaceae</taxon>
        <taxon>Tenggerimyces</taxon>
    </lineage>
</organism>
<keyword evidence="1" id="KW-1133">Transmembrane helix</keyword>
<comment type="caution">
    <text evidence="2">The sequence shown here is derived from an EMBL/GenBank/DDBJ whole genome shotgun (WGS) entry which is preliminary data.</text>
</comment>
<name>A0ABV7YI59_9ACTN</name>
<protein>
    <submittedName>
        <fullName evidence="2">Uncharacterized protein</fullName>
    </submittedName>
</protein>
<dbReference type="InterPro" id="IPR036259">
    <property type="entry name" value="MFS_trans_sf"/>
</dbReference>
<feature type="transmembrane region" description="Helical" evidence="1">
    <location>
        <begin position="86"/>
        <end position="108"/>
    </location>
</feature>
<accession>A0ABV7YI59</accession>
<sequence length="142" mass="15314">MNFGLVTLVASSVFALLALFVLCLLPYRRGLEATSTDSVWMDWRHVLCNRSFLLFALGMGGGWLVLANQIYVGLPLEIQRLTGGNLGVTAMFTLSCLLVITTQTRVTAAARARWSGPRAIVIGLSLMTVSFLPLMVGGALLP</sequence>
<reference evidence="3" key="1">
    <citation type="journal article" date="2019" name="Int. J. Syst. Evol. Microbiol.">
        <title>The Global Catalogue of Microorganisms (GCM) 10K type strain sequencing project: providing services to taxonomists for standard genome sequencing and annotation.</title>
        <authorList>
            <consortium name="The Broad Institute Genomics Platform"/>
            <consortium name="The Broad Institute Genome Sequencing Center for Infectious Disease"/>
            <person name="Wu L."/>
            <person name="Ma J."/>
        </authorList>
    </citation>
    <scope>NUCLEOTIDE SEQUENCE [LARGE SCALE GENOMIC DNA]</scope>
    <source>
        <strain evidence="3">CGMCC 4.7241</strain>
    </source>
</reference>
<dbReference type="EMBL" id="JBHRZH010000032">
    <property type="protein sequence ID" value="MFC3764732.1"/>
    <property type="molecule type" value="Genomic_DNA"/>
</dbReference>
<dbReference type="RefSeq" id="WP_205121625.1">
    <property type="nucleotide sequence ID" value="NZ_JAFBCM010000001.1"/>
</dbReference>
<proteinExistence type="predicted"/>
<evidence type="ECO:0000256" key="1">
    <source>
        <dbReference type="SAM" id="Phobius"/>
    </source>
</evidence>
<evidence type="ECO:0000313" key="2">
    <source>
        <dbReference type="EMBL" id="MFC3764732.1"/>
    </source>
</evidence>
<gene>
    <name evidence="2" type="ORF">ACFOUW_28105</name>
</gene>
<dbReference type="Proteomes" id="UP001595699">
    <property type="component" value="Unassembled WGS sequence"/>
</dbReference>
<keyword evidence="1" id="KW-0812">Transmembrane</keyword>
<dbReference type="Gene3D" id="1.20.1250.20">
    <property type="entry name" value="MFS general substrate transporter like domains"/>
    <property type="match status" value="1"/>
</dbReference>